<protein>
    <recommendedName>
        <fullName evidence="2">Protein kinase domain-containing protein</fullName>
    </recommendedName>
</protein>
<proteinExistence type="predicted"/>
<dbReference type="PROSITE" id="PS00107">
    <property type="entry name" value="PROTEIN_KINASE_ATP"/>
    <property type="match status" value="1"/>
</dbReference>
<evidence type="ECO:0000313" key="3">
    <source>
        <dbReference type="EMBL" id="OSJ35520.1"/>
    </source>
</evidence>
<gene>
    <name evidence="3" type="ORF">BSZ19_08290</name>
</gene>
<reference evidence="3 4" key="1">
    <citation type="submission" date="2017-03" db="EMBL/GenBank/DDBJ databases">
        <title>Whole genome sequences of fourteen strains of Bradyrhizobium canariense and one strain of Bradyrhizobium japonicum isolated from Lupinus (Papilionoideae: Genisteae) species in Algeria.</title>
        <authorList>
            <person name="Crovadore J."/>
            <person name="Chekireb D."/>
            <person name="Brachmann A."/>
            <person name="Chablais R."/>
            <person name="Cochard B."/>
            <person name="Lefort F."/>
        </authorList>
    </citation>
    <scope>NUCLEOTIDE SEQUENCE [LARGE SCALE GENOMIC DNA]</scope>
    <source>
        <strain evidence="3 4">UBMA197</strain>
    </source>
</reference>
<accession>A0A1Y2JVS9</accession>
<evidence type="ECO:0000256" key="1">
    <source>
        <dbReference type="PROSITE-ProRule" id="PRU10141"/>
    </source>
</evidence>
<keyword evidence="1" id="KW-0547">Nucleotide-binding</keyword>
<keyword evidence="1" id="KW-0067">ATP-binding</keyword>
<comment type="caution">
    <text evidence="3">The sequence shown here is derived from an EMBL/GenBank/DDBJ whole genome shotgun (WGS) entry which is preliminary data.</text>
</comment>
<dbReference type="InterPro" id="IPR000719">
    <property type="entry name" value="Prot_kinase_dom"/>
</dbReference>
<sequence length="340" mass="38085">MRPLGRGFYAATYVAERKTGLRNKSVLKVTPKAFYEFFAGKNFEEECLLHRDVAEGTEHLVKIRDMQESVDVMFGRDILPCCVAELAFVDGPLLEGYFDKKERVTAAVAAQIAIDLLRLREELEHKQVFHNDLHAGNIIVEKLKKDSYRADAIDSSIRAVAIDLGSAAIQTKSDPTKHRQGDISRIAEHIARLSAGLLTDPDEVSDHDFRLASTLQDIFQVLAAPAENTRFPSTHDLVVQVSRRTLKRDRSQVGGSWTSATVELCPQDTKYHHLRFRTRCSIGEISLVGVSHCSTGSLVGRRAPPNKNGRIFRSGRDAKLYWLSLRHATQLSPRPISKLD</sequence>
<feature type="domain" description="Protein kinase" evidence="2">
    <location>
        <begin position="1"/>
        <end position="340"/>
    </location>
</feature>
<dbReference type="SUPFAM" id="SSF56112">
    <property type="entry name" value="Protein kinase-like (PK-like)"/>
    <property type="match status" value="1"/>
</dbReference>
<dbReference type="GO" id="GO:0005524">
    <property type="term" value="F:ATP binding"/>
    <property type="evidence" value="ECO:0007669"/>
    <property type="project" value="UniProtKB-UniRule"/>
</dbReference>
<feature type="binding site" evidence="1">
    <location>
        <position position="28"/>
    </location>
    <ligand>
        <name>ATP</name>
        <dbReference type="ChEBI" id="CHEBI:30616"/>
    </ligand>
</feature>
<dbReference type="Gene3D" id="1.10.510.10">
    <property type="entry name" value="Transferase(Phosphotransferase) domain 1"/>
    <property type="match status" value="1"/>
</dbReference>
<name>A0A1Y2JVS9_BRAJP</name>
<dbReference type="PROSITE" id="PS50011">
    <property type="entry name" value="PROTEIN_KINASE_DOM"/>
    <property type="match status" value="1"/>
</dbReference>
<dbReference type="AlphaFoldDB" id="A0A1Y2JVS9"/>
<dbReference type="InterPro" id="IPR011009">
    <property type="entry name" value="Kinase-like_dom_sf"/>
</dbReference>
<dbReference type="EMBL" id="NAFL01000216">
    <property type="protein sequence ID" value="OSJ35520.1"/>
    <property type="molecule type" value="Genomic_DNA"/>
</dbReference>
<organism evidence="3 4">
    <name type="scientific">Bradyrhizobium japonicum</name>
    <dbReference type="NCBI Taxonomy" id="375"/>
    <lineage>
        <taxon>Bacteria</taxon>
        <taxon>Pseudomonadati</taxon>
        <taxon>Pseudomonadota</taxon>
        <taxon>Alphaproteobacteria</taxon>
        <taxon>Hyphomicrobiales</taxon>
        <taxon>Nitrobacteraceae</taxon>
        <taxon>Bradyrhizobium</taxon>
    </lineage>
</organism>
<dbReference type="InterPro" id="IPR017441">
    <property type="entry name" value="Protein_kinase_ATP_BS"/>
</dbReference>
<evidence type="ECO:0000259" key="2">
    <source>
        <dbReference type="PROSITE" id="PS50011"/>
    </source>
</evidence>
<dbReference type="GO" id="GO:0004672">
    <property type="term" value="F:protein kinase activity"/>
    <property type="evidence" value="ECO:0007669"/>
    <property type="project" value="InterPro"/>
</dbReference>
<dbReference type="Proteomes" id="UP000193335">
    <property type="component" value="Unassembled WGS sequence"/>
</dbReference>
<evidence type="ECO:0000313" key="4">
    <source>
        <dbReference type="Proteomes" id="UP000193335"/>
    </source>
</evidence>